<reference evidence="1 2" key="1">
    <citation type="journal article" date="2013" name="Genome Announc.">
        <title>Draft Genome Sequence of Arcticibacter svalbardensis Strain MN12-7T, a Member of the Family Sphingobacteriaceae Isolated from an Arctic Soil Sample.</title>
        <authorList>
            <person name="Shivaji S."/>
            <person name="Ara S."/>
            <person name="Prasad S."/>
            <person name="Manasa B.P."/>
            <person name="Begum Z."/>
            <person name="Singh A."/>
            <person name="Kumar Pinnaka A."/>
        </authorList>
    </citation>
    <scope>NUCLEOTIDE SEQUENCE [LARGE SCALE GENOMIC DNA]</scope>
    <source>
        <strain evidence="1 2">MN12-7</strain>
    </source>
</reference>
<dbReference type="RefSeq" id="WP_016194743.1">
    <property type="nucleotide sequence ID" value="NZ_AQPN01000057.1"/>
</dbReference>
<sequence>MAEIKNQNQGLLMASSKLEVIETKKMELDDHTAPAPEEILTNIIQNDEYTAIKYDSYKQVYYRFLLRNIESDEIKDWKKKTCCHHNHG</sequence>
<evidence type="ECO:0000313" key="2">
    <source>
        <dbReference type="Proteomes" id="UP000014174"/>
    </source>
</evidence>
<dbReference type="InterPro" id="IPR025316">
    <property type="entry name" value="DUF4221"/>
</dbReference>
<gene>
    <name evidence="1" type="ORF">ADIARSV_1507</name>
</gene>
<comment type="caution">
    <text evidence="1">The sequence shown here is derived from an EMBL/GenBank/DDBJ whole genome shotgun (WGS) entry which is preliminary data.</text>
</comment>
<dbReference type="AlphaFoldDB" id="R9GTX8"/>
<proteinExistence type="predicted"/>
<dbReference type="Proteomes" id="UP000014174">
    <property type="component" value="Unassembled WGS sequence"/>
</dbReference>
<dbReference type="Pfam" id="PF13970">
    <property type="entry name" value="DUF4221"/>
    <property type="match status" value="1"/>
</dbReference>
<dbReference type="EMBL" id="AQPN01000057">
    <property type="protein sequence ID" value="EOR95312.1"/>
    <property type="molecule type" value="Genomic_DNA"/>
</dbReference>
<keyword evidence="2" id="KW-1185">Reference proteome</keyword>
<accession>R9GTX8</accession>
<organism evidence="1 2">
    <name type="scientific">Arcticibacter svalbardensis MN12-7</name>
    <dbReference type="NCBI Taxonomy" id="1150600"/>
    <lineage>
        <taxon>Bacteria</taxon>
        <taxon>Pseudomonadati</taxon>
        <taxon>Bacteroidota</taxon>
        <taxon>Sphingobacteriia</taxon>
        <taxon>Sphingobacteriales</taxon>
        <taxon>Sphingobacteriaceae</taxon>
        <taxon>Arcticibacter</taxon>
    </lineage>
</organism>
<dbReference type="OrthoDB" id="828261at2"/>
<name>R9GTX8_9SPHI</name>
<evidence type="ECO:0000313" key="1">
    <source>
        <dbReference type="EMBL" id="EOR95312.1"/>
    </source>
</evidence>
<dbReference type="STRING" id="1150600.ADIARSV_1507"/>
<protein>
    <submittedName>
        <fullName evidence="1">Uncharacterized protein</fullName>
    </submittedName>
</protein>